<reference evidence="1 2" key="1">
    <citation type="submission" date="2019-09" db="EMBL/GenBank/DDBJ databases">
        <title>Chitinophaga ginsengihumi sp. nov., isolated from soil of ginseng rhizosphere.</title>
        <authorList>
            <person name="Lee J."/>
        </authorList>
    </citation>
    <scope>NUCLEOTIDE SEQUENCE [LARGE SCALE GENOMIC DNA]</scope>
    <source>
        <strain evidence="1 2">BN140078</strain>
    </source>
</reference>
<organism evidence="1 2">
    <name type="scientific">Chitinophaga agrisoli</name>
    <dbReference type="NCBI Taxonomy" id="2607653"/>
    <lineage>
        <taxon>Bacteria</taxon>
        <taxon>Pseudomonadati</taxon>
        <taxon>Bacteroidota</taxon>
        <taxon>Chitinophagia</taxon>
        <taxon>Chitinophagales</taxon>
        <taxon>Chitinophagaceae</taxon>
        <taxon>Chitinophaga</taxon>
    </lineage>
</organism>
<sequence length="314" mass="34697">MAKQSGIIKFTGKLGDFTGYRRNKDHIIRRRPEYVHQTAATRQAAHAFGIISRKGKLIRQAIVPLLDTRSDGTLVNRLNRAMILAAKEPPVSPSYTPANDRFAGHATADQLSQRLSQTLPNPEHHQLQSLKGFRFNPHTGLEGILNQPATYTPEGILQIPAQLVRMPQKATHMEVHAIAVRINFAERCITGIDESLEVIQLDTSCKGQDQPFNGLDLPLSVPGKGTLFVVLQLRACTSCNGEVYPFHDRRYMAADIVTVIPPVVPVQKPVGKKGKGKRPAYGQAQKRYIMPHTLAGFANANAYSKLSPSFPQLE</sequence>
<protein>
    <submittedName>
        <fullName evidence="1">Uncharacterized protein</fullName>
    </submittedName>
</protein>
<dbReference type="Proteomes" id="UP000324611">
    <property type="component" value="Unassembled WGS sequence"/>
</dbReference>
<gene>
    <name evidence="1" type="ORF">F0L74_22025</name>
</gene>
<accession>A0A5B2VIX7</accession>
<reference evidence="1 2" key="2">
    <citation type="submission" date="2019-09" db="EMBL/GenBank/DDBJ databases">
        <authorList>
            <person name="Jin C."/>
        </authorList>
    </citation>
    <scope>NUCLEOTIDE SEQUENCE [LARGE SCALE GENOMIC DNA]</scope>
    <source>
        <strain evidence="1 2">BN140078</strain>
    </source>
</reference>
<dbReference type="AlphaFoldDB" id="A0A5B2VIX7"/>
<keyword evidence="2" id="KW-1185">Reference proteome</keyword>
<name>A0A5B2VIX7_9BACT</name>
<evidence type="ECO:0000313" key="2">
    <source>
        <dbReference type="Proteomes" id="UP000324611"/>
    </source>
</evidence>
<evidence type="ECO:0000313" key="1">
    <source>
        <dbReference type="EMBL" id="KAA2238895.1"/>
    </source>
</evidence>
<dbReference type="RefSeq" id="WP_149840074.1">
    <property type="nucleotide sequence ID" value="NZ_VUOC01000004.1"/>
</dbReference>
<proteinExistence type="predicted"/>
<dbReference type="EMBL" id="VUOC01000004">
    <property type="protein sequence ID" value="KAA2238895.1"/>
    <property type="molecule type" value="Genomic_DNA"/>
</dbReference>
<comment type="caution">
    <text evidence="1">The sequence shown here is derived from an EMBL/GenBank/DDBJ whole genome shotgun (WGS) entry which is preliminary data.</text>
</comment>